<dbReference type="InterPro" id="IPR011335">
    <property type="entry name" value="Restrct_endonuc-II-like"/>
</dbReference>
<feature type="domain" description="Putative restriction endonuclease" evidence="1">
    <location>
        <begin position="13"/>
        <end position="174"/>
    </location>
</feature>
<protein>
    <recommendedName>
        <fullName evidence="1">Putative restriction endonuclease domain-containing protein</fullName>
    </recommendedName>
</protein>
<gene>
    <name evidence="2" type="ORF">C7B64_20900</name>
</gene>
<dbReference type="Gene3D" id="3.90.1570.10">
    <property type="entry name" value="tt1808, chain A"/>
    <property type="match status" value="1"/>
</dbReference>
<dbReference type="AlphaFoldDB" id="A0A2T1BYH2"/>
<dbReference type="Proteomes" id="UP000238762">
    <property type="component" value="Unassembled WGS sequence"/>
</dbReference>
<dbReference type="PANTHER" id="PTHR34107">
    <property type="entry name" value="SLL0198 PROTEIN-RELATED"/>
    <property type="match status" value="1"/>
</dbReference>
<dbReference type="PANTHER" id="PTHR34107:SF5">
    <property type="entry name" value="SLL1355 PROTEIN"/>
    <property type="match status" value="1"/>
</dbReference>
<dbReference type="OrthoDB" id="461333at2"/>
<dbReference type="EMBL" id="PVWJ01000145">
    <property type="protein sequence ID" value="PSB00948.1"/>
    <property type="molecule type" value="Genomic_DNA"/>
</dbReference>
<reference evidence="2 3" key="1">
    <citation type="submission" date="2018-02" db="EMBL/GenBank/DDBJ databases">
        <authorList>
            <person name="Cohen D.B."/>
            <person name="Kent A.D."/>
        </authorList>
    </citation>
    <scope>NUCLEOTIDE SEQUENCE [LARGE SCALE GENOMIC DNA]</scope>
    <source>
        <strain evidence="2 3">CCAP 1448/3</strain>
    </source>
</reference>
<organism evidence="2 3">
    <name type="scientific">Merismopedia glauca CCAP 1448/3</name>
    <dbReference type="NCBI Taxonomy" id="1296344"/>
    <lineage>
        <taxon>Bacteria</taxon>
        <taxon>Bacillati</taxon>
        <taxon>Cyanobacteriota</taxon>
        <taxon>Cyanophyceae</taxon>
        <taxon>Synechococcales</taxon>
        <taxon>Merismopediaceae</taxon>
        <taxon>Merismopedia</taxon>
    </lineage>
</organism>
<name>A0A2T1BYH2_9CYAN</name>
<dbReference type="InterPro" id="IPR012296">
    <property type="entry name" value="Nuclease_put_TT1808"/>
</dbReference>
<evidence type="ECO:0000259" key="1">
    <source>
        <dbReference type="Pfam" id="PF05685"/>
    </source>
</evidence>
<evidence type="ECO:0000313" key="2">
    <source>
        <dbReference type="EMBL" id="PSB00948.1"/>
    </source>
</evidence>
<dbReference type="RefSeq" id="WP_106291006.1">
    <property type="nucleotide sequence ID" value="NZ_CAWNTC010000183.1"/>
</dbReference>
<keyword evidence="3" id="KW-1185">Reference proteome</keyword>
<dbReference type="InterPro" id="IPR008538">
    <property type="entry name" value="Uma2"/>
</dbReference>
<evidence type="ECO:0000313" key="3">
    <source>
        <dbReference type="Proteomes" id="UP000238762"/>
    </source>
</evidence>
<proteinExistence type="predicted"/>
<dbReference type="Pfam" id="PF05685">
    <property type="entry name" value="Uma2"/>
    <property type="match status" value="1"/>
</dbReference>
<dbReference type="CDD" id="cd06260">
    <property type="entry name" value="DUF820-like"/>
    <property type="match status" value="1"/>
</dbReference>
<dbReference type="SUPFAM" id="SSF52980">
    <property type="entry name" value="Restriction endonuclease-like"/>
    <property type="match status" value="1"/>
</dbReference>
<comment type="caution">
    <text evidence="2">The sequence shown here is derived from an EMBL/GenBank/DDBJ whole genome shotgun (WGS) entry which is preliminary data.</text>
</comment>
<sequence length="185" mass="20968">MTSTYELPLTLSRFLDLPETKPATEYINGRLIQKPMPQGEHSLIQTRLSQAINLLGVPNKSVMALCELRCTFEGRSIVPDVAVFVWSRIPKTESGKISNRFEICPDWIVEILSPEQAPNQVIEKILFSMERGATLGWFIDPQDESVMVFQPGSLFIARGDNLLPVIPVLSSWQIPARELFEWLKL</sequence>
<accession>A0A2T1BYH2</accession>
<reference evidence="2 3" key="2">
    <citation type="submission" date="2018-03" db="EMBL/GenBank/DDBJ databases">
        <title>The ancient ancestry and fast evolution of plastids.</title>
        <authorList>
            <person name="Moore K.R."/>
            <person name="Magnabosco C."/>
            <person name="Momper L."/>
            <person name="Gold D.A."/>
            <person name="Bosak T."/>
            <person name="Fournier G.P."/>
        </authorList>
    </citation>
    <scope>NUCLEOTIDE SEQUENCE [LARGE SCALE GENOMIC DNA]</scope>
    <source>
        <strain evidence="2 3">CCAP 1448/3</strain>
    </source>
</reference>